<evidence type="ECO:0000313" key="2">
    <source>
        <dbReference type="Proteomes" id="UP000006620"/>
    </source>
</evidence>
<organism evidence="1 2">
    <name type="scientific">Paenibacillus mucilaginosus (strain KNP414)</name>
    <dbReference type="NCBI Taxonomy" id="1036673"/>
    <lineage>
        <taxon>Bacteria</taxon>
        <taxon>Bacillati</taxon>
        <taxon>Bacillota</taxon>
        <taxon>Bacilli</taxon>
        <taxon>Bacillales</taxon>
        <taxon>Paenibacillaceae</taxon>
        <taxon>Paenibacillus</taxon>
    </lineage>
</organism>
<reference evidence="1 2" key="2">
    <citation type="journal article" date="2013" name="Genome Announc.">
        <title>Genome Sequence of Growth-Improving Paenibacillus mucilaginosus Strain KNP414.</title>
        <authorList>
            <person name="Lu J.J."/>
            <person name="Wang J.F."/>
            <person name="Hu X.F."/>
        </authorList>
    </citation>
    <scope>NUCLEOTIDE SEQUENCE [LARGE SCALE GENOMIC DNA]</scope>
    <source>
        <strain evidence="1 2">KNP414</strain>
    </source>
</reference>
<dbReference type="Proteomes" id="UP000006620">
    <property type="component" value="Chromosome"/>
</dbReference>
<sequence>MREEYRWIGMGVPARGMNSRFTLFASEQDFSCNFFPGMGCAAE</sequence>
<dbReference type="KEGG" id="pms:KNP414_00922"/>
<gene>
    <name evidence="1" type="ordered locus">KNP414_00922</name>
</gene>
<evidence type="ECO:0000313" key="1">
    <source>
        <dbReference type="EMBL" id="AEI39512.1"/>
    </source>
</evidence>
<dbReference type="AlphaFoldDB" id="F8F7M7"/>
<name>F8F7M7_PAEMK</name>
<protein>
    <submittedName>
        <fullName evidence="1">Uncharacterized protein</fullName>
    </submittedName>
</protein>
<dbReference type="EMBL" id="CP002869">
    <property type="protein sequence ID" value="AEI39512.1"/>
    <property type="molecule type" value="Genomic_DNA"/>
</dbReference>
<proteinExistence type="predicted"/>
<dbReference type="HOGENOM" id="CLU_3236983_0_0_9"/>
<dbReference type="PATRIC" id="fig|1036673.3.peg.825"/>
<accession>F8F7M7</accession>
<reference evidence="2" key="1">
    <citation type="submission" date="2011-06" db="EMBL/GenBank/DDBJ databases">
        <title>Complete genome sequence of Paenibacillus mucilaginosus KNP414.</title>
        <authorList>
            <person name="Wang J."/>
            <person name="Hu S."/>
            <person name="Hu X."/>
            <person name="Zhang B."/>
            <person name="Dong D."/>
            <person name="Zhang S."/>
            <person name="Zhao K."/>
            <person name="Wu D."/>
        </authorList>
    </citation>
    <scope>NUCLEOTIDE SEQUENCE [LARGE SCALE GENOMIC DNA]</scope>
    <source>
        <strain evidence="2">KNP414</strain>
    </source>
</reference>